<dbReference type="EMBL" id="WOXT01000001">
    <property type="protein sequence ID" value="MUV13274.1"/>
    <property type="molecule type" value="Genomic_DNA"/>
</dbReference>
<comment type="caution">
    <text evidence="1">The sequence shown here is derived from an EMBL/GenBank/DDBJ whole genome shotgun (WGS) entry which is preliminary data.</text>
</comment>
<sequence>MLAATWATASAAPPEPAPASVDAGWILSKLARPAPTQTDFVEVRGSALLKTPLRIEGQYKRPTNDTLVRAVRAPYAETTTIRNGQATIERNGKARSFSLARAPELQGLQASFGAMLAGDRTQLERYYTIDASGTRQAWTLRLSPRDRALAAKVRDIVLRGRGAELRCIETRPVKGDLQRTLLASAARSAHGTTDAAALAALCTAQ</sequence>
<dbReference type="Pfam" id="PF19574">
    <property type="entry name" value="LolA_3"/>
    <property type="match status" value="1"/>
</dbReference>
<evidence type="ECO:0000313" key="1">
    <source>
        <dbReference type="EMBL" id="MUV13274.1"/>
    </source>
</evidence>
<dbReference type="Gene3D" id="2.50.20.10">
    <property type="entry name" value="Lipoprotein localisation LolA/LolB/LppX"/>
    <property type="match status" value="1"/>
</dbReference>
<gene>
    <name evidence="1" type="ORF">GN331_03540</name>
</gene>
<evidence type="ECO:0000313" key="2">
    <source>
        <dbReference type="Proteomes" id="UP000479692"/>
    </source>
</evidence>
<name>A0A7C9HXH0_9GAMM</name>
<keyword evidence="2" id="KW-1185">Reference proteome</keyword>
<reference evidence="1 2" key="1">
    <citation type="submission" date="2019-12" db="EMBL/GenBank/DDBJ databases">
        <authorList>
            <person name="Xu J."/>
        </authorList>
    </citation>
    <scope>NUCLEOTIDE SEQUENCE [LARGE SCALE GENOMIC DNA]</scope>
    <source>
        <strain evidence="1 2">HX-5-24</strain>
    </source>
</reference>
<dbReference type="Proteomes" id="UP000479692">
    <property type="component" value="Unassembled WGS sequence"/>
</dbReference>
<dbReference type="InterPro" id="IPR004564">
    <property type="entry name" value="OM_lipoprot_carrier_LolA-like"/>
</dbReference>
<accession>A0A7C9HXH0</accession>
<protein>
    <submittedName>
        <fullName evidence="1">Fatty acyl CoA synthetase</fullName>
    </submittedName>
</protein>
<organism evidence="1 2">
    <name type="scientific">Noviluteimonas gilva</name>
    <dbReference type="NCBI Taxonomy" id="2682097"/>
    <lineage>
        <taxon>Bacteria</taxon>
        <taxon>Pseudomonadati</taxon>
        <taxon>Pseudomonadota</taxon>
        <taxon>Gammaproteobacteria</taxon>
        <taxon>Lysobacterales</taxon>
        <taxon>Lysobacteraceae</taxon>
        <taxon>Noviluteimonas</taxon>
    </lineage>
</organism>
<proteinExistence type="predicted"/>
<dbReference type="AlphaFoldDB" id="A0A7C9HXH0"/>